<gene>
    <name evidence="2" type="ORF">G6F51_012694</name>
</gene>
<evidence type="ECO:0000256" key="1">
    <source>
        <dbReference type="SAM" id="Coils"/>
    </source>
</evidence>
<dbReference type="OrthoDB" id="2206543at2759"/>
<reference evidence="2" key="1">
    <citation type="journal article" date="2020" name="Microb. Genom.">
        <title>Genetic diversity of clinical and environmental Mucorales isolates obtained from an investigation of mucormycosis cases among solid organ transplant recipients.</title>
        <authorList>
            <person name="Nguyen M.H."/>
            <person name="Kaul D."/>
            <person name="Muto C."/>
            <person name="Cheng S.J."/>
            <person name="Richter R.A."/>
            <person name="Bruno V.M."/>
            <person name="Liu G."/>
            <person name="Beyhan S."/>
            <person name="Sundermann A.J."/>
            <person name="Mounaud S."/>
            <person name="Pasculle A.W."/>
            <person name="Nierman W.C."/>
            <person name="Driscoll E."/>
            <person name="Cumbie R."/>
            <person name="Clancy C.J."/>
            <person name="Dupont C.L."/>
        </authorList>
    </citation>
    <scope>NUCLEOTIDE SEQUENCE</scope>
    <source>
        <strain evidence="2">GL16</strain>
    </source>
</reference>
<dbReference type="Proteomes" id="UP000717996">
    <property type="component" value="Unassembled WGS sequence"/>
</dbReference>
<organism evidence="2 3">
    <name type="scientific">Rhizopus oryzae</name>
    <name type="common">Mucormycosis agent</name>
    <name type="synonym">Rhizopus arrhizus var. delemar</name>
    <dbReference type="NCBI Taxonomy" id="64495"/>
    <lineage>
        <taxon>Eukaryota</taxon>
        <taxon>Fungi</taxon>
        <taxon>Fungi incertae sedis</taxon>
        <taxon>Mucoromycota</taxon>
        <taxon>Mucoromycotina</taxon>
        <taxon>Mucoromycetes</taxon>
        <taxon>Mucorales</taxon>
        <taxon>Mucorineae</taxon>
        <taxon>Rhizopodaceae</taxon>
        <taxon>Rhizopus</taxon>
    </lineage>
</organism>
<evidence type="ECO:0000313" key="2">
    <source>
        <dbReference type="EMBL" id="KAG1533291.1"/>
    </source>
</evidence>
<sequence>MMETSNAQDDNPEVMPISTPTAIDIASLQATIERLCAELKQTQAELKQTRTEIDMLRNQRTQDLNQSIIETNHAQFPSLPSAAQSLPPWKDTARLNSIKQSMLEKLQQRRIQRQENAACFLQPLSENQDFEYTYIPTKARQDLGH</sequence>
<keyword evidence="1" id="KW-0175">Coiled coil</keyword>
<name>A0A9P6XVV8_RHIOR</name>
<dbReference type="EMBL" id="JAANIT010003961">
    <property type="protein sequence ID" value="KAG1533291.1"/>
    <property type="molecule type" value="Genomic_DNA"/>
</dbReference>
<accession>A0A9P6XVV8</accession>
<feature type="coiled-coil region" evidence="1">
    <location>
        <begin position="25"/>
        <end position="66"/>
    </location>
</feature>
<protein>
    <submittedName>
        <fullName evidence="2">Uncharacterized protein</fullName>
    </submittedName>
</protein>
<proteinExistence type="predicted"/>
<dbReference type="AlphaFoldDB" id="A0A9P6XVV8"/>
<comment type="caution">
    <text evidence="2">The sequence shown here is derived from an EMBL/GenBank/DDBJ whole genome shotgun (WGS) entry which is preliminary data.</text>
</comment>
<evidence type="ECO:0000313" key="3">
    <source>
        <dbReference type="Proteomes" id="UP000717996"/>
    </source>
</evidence>